<evidence type="ECO:0000313" key="6">
    <source>
        <dbReference type="Proteomes" id="UP000663864"/>
    </source>
</evidence>
<comment type="similarity">
    <text evidence="1">Belongs to the methyltransferase superfamily.</text>
</comment>
<dbReference type="SUPFAM" id="SSF53335">
    <property type="entry name" value="S-adenosyl-L-methionine-dependent methyltransferases"/>
    <property type="match status" value="1"/>
</dbReference>
<dbReference type="EMBL" id="CAJNOT010000559">
    <property type="protein sequence ID" value="CAF1021037.1"/>
    <property type="molecule type" value="Genomic_DNA"/>
</dbReference>
<dbReference type="InterPro" id="IPR013216">
    <property type="entry name" value="Methyltransf_11"/>
</dbReference>
<evidence type="ECO:0000256" key="1">
    <source>
        <dbReference type="ARBA" id="ARBA00008361"/>
    </source>
</evidence>
<evidence type="ECO:0000256" key="2">
    <source>
        <dbReference type="ARBA" id="ARBA00022603"/>
    </source>
</evidence>
<dbReference type="Proteomes" id="UP000663864">
    <property type="component" value="Unassembled WGS sequence"/>
</dbReference>
<proteinExistence type="inferred from homology"/>
<dbReference type="PANTHER" id="PTHR44942:SF4">
    <property type="entry name" value="METHYLTRANSFERASE TYPE 11 DOMAIN-CONTAINING PROTEIN"/>
    <property type="match status" value="1"/>
</dbReference>
<keyword evidence="3" id="KW-0808">Transferase</keyword>
<dbReference type="PANTHER" id="PTHR44942">
    <property type="entry name" value="METHYLTRANSF_11 DOMAIN-CONTAINING PROTEIN"/>
    <property type="match status" value="1"/>
</dbReference>
<accession>A0A814IAT7</accession>
<keyword evidence="2" id="KW-0489">Methyltransferase</keyword>
<name>A0A814IAT7_9BILA</name>
<dbReference type="InterPro" id="IPR051052">
    <property type="entry name" value="Diverse_substrate_MTase"/>
</dbReference>
<dbReference type="AlphaFoldDB" id="A0A814IAT7"/>
<dbReference type="CDD" id="cd02440">
    <property type="entry name" value="AdoMet_MTases"/>
    <property type="match status" value="1"/>
</dbReference>
<dbReference type="InterPro" id="IPR029063">
    <property type="entry name" value="SAM-dependent_MTases_sf"/>
</dbReference>
<dbReference type="GO" id="GO:0032259">
    <property type="term" value="P:methylation"/>
    <property type="evidence" value="ECO:0007669"/>
    <property type="project" value="UniProtKB-KW"/>
</dbReference>
<dbReference type="Pfam" id="PF08241">
    <property type="entry name" value="Methyltransf_11"/>
    <property type="match status" value="1"/>
</dbReference>
<dbReference type="Gene3D" id="3.40.50.150">
    <property type="entry name" value="Vaccinia Virus protein VP39"/>
    <property type="match status" value="1"/>
</dbReference>
<evidence type="ECO:0000256" key="3">
    <source>
        <dbReference type="ARBA" id="ARBA00022679"/>
    </source>
</evidence>
<reference evidence="5" key="1">
    <citation type="submission" date="2021-02" db="EMBL/GenBank/DDBJ databases">
        <authorList>
            <person name="Nowell W R."/>
        </authorList>
    </citation>
    <scope>NUCLEOTIDE SEQUENCE</scope>
</reference>
<evidence type="ECO:0000313" key="5">
    <source>
        <dbReference type="EMBL" id="CAF1021037.1"/>
    </source>
</evidence>
<organism evidence="5 6">
    <name type="scientific">Rotaria sordida</name>
    <dbReference type="NCBI Taxonomy" id="392033"/>
    <lineage>
        <taxon>Eukaryota</taxon>
        <taxon>Metazoa</taxon>
        <taxon>Spiralia</taxon>
        <taxon>Gnathifera</taxon>
        <taxon>Rotifera</taxon>
        <taxon>Eurotatoria</taxon>
        <taxon>Bdelloidea</taxon>
        <taxon>Philodinida</taxon>
        <taxon>Philodinidae</taxon>
        <taxon>Rotaria</taxon>
    </lineage>
</organism>
<protein>
    <recommendedName>
        <fullName evidence="4">Methyltransferase type 11 domain-containing protein</fullName>
    </recommendedName>
</protein>
<gene>
    <name evidence="5" type="ORF">ZHD862_LOCUS13540</name>
</gene>
<comment type="caution">
    <text evidence="5">The sequence shown here is derived from an EMBL/GenBank/DDBJ whole genome shotgun (WGS) entry which is preliminary data.</text>
</comment>
<evidence type="ECO:0000259" key="4">
    <source>
        <dbReference type="Pfam" id="PF08241"/>
    </source>
</evidence>
<sequence length="86" mass="9896">MLKEIIAIESISATHENLKNIPLITKIINGTAEHIPFEDNTIDIILCGQSFHWFANYRTLIELNRVLKSNGLLILIWNLADNRERP</sequence>
<dbReference type="GO" id="GO:0008757">
    <property type="term" value="F:S-adenosylmethionine-dependent methyltransferase activity"/>
    <property type="evidence" value="ECO:0007669"/>
    <property type="project" value="InterPro"/>
</dbReference>
<feature type="domain" description="Methyltransferase type 11" evidence="4">
    <location>
        <begin position="12"/>
        <end position="75"/>
    </location>
</feature>